<reference evidence="2" key="1">
    <citation type="submission" date="2016-11" db="EMBL/GenBank/DDBJ databases">
        <authorList>
            <person name="Varghese N."/>
            <person name="Submissions S."/>
        </authorList>
    </citation>
    <scope>NUCLEOTIDE SEQUENCE [LARGE SCALE GENOMIC DNA]</scope>
    <source>
        <strain evidence="2">DSM 16057</strain>
    </source>
</reference>
<dbReference type="AlphaFoldDB" id="A0A1M6FTQ2"/>
<dbReference type="EMBL" id="FQZM01000017">
    <property type="protein sequence ID" value="SHJ01057.1"/>
    <property type="molecule type" value="Genomic_DNA"/>
</dbReference>
<evidence type="ECO:0000313" key="1">
    <source>
        <dbReference type="EMBL" id="SHJ01057.1"/>
    </source>
</evidence>
<name>A0A1M6FTQ2_9FIRM</name>
<sequence length="59" mass="6662">MQSLILADVLLGMGFQTFLIFLSRSVILNEAVSDQEVRVRVDELADIELHGYTLRPVND</sequence>
<evidence type="ECO:0000313" key="2">
    <source>
        <dbReference type="Proteomes" id="UP000184529"/>
    </source>
</evidence>
<organism evidence="1 2">
    <name type="scientific">Desulfofundulus thermosubterraneus DSM 16057</name>
    <dbReference type="NCBI Taxonomy" id="1121432"/>
    <lineage>
        <taxon>Bacteria</taxon>
        <taxon>Bacillati</taxon>
        <taxon>Bacillota</taxon>
        <taxon>Clostridia</taxon>
        <taxon>Eubacteriales</taxon>
        <taxon>Peptococcaceae</taxon>
        <taxon>Desulfofundulus</taxon>
    </lineage>
</organism>
<dbReference type="Proteomes" id="UP000184529">
    <property type="component" value="Unassembled WGS sequence"/>
</dbReference>
<protein>
    <submittedName>
        <fullName evidence="1">Uncharacterized protein</fullName>
    </submittedName>
</protein>
<accession>A0A1M6FTQ2</accession>
<dbReference type="STRING" id="1121432.SAMN02745219_01546"/>
<proteinExistence type="predicted"/>
<keyword evidence="2" id="KW-1185">Reference proteome</keyword>
<gene>
    <name evidence="1" type="ORF">SAMN02745219_01546</name>
</gene>